<feature type="non-terminal residue" evidence="2">
    <location>
        <position position="137"/>
    </location>
</feature>
<dbReference type="Gene3D" id="2.130.10.10">
    <property type="entry name" value="YVTN repeat-like/Quinoprotein amine dehydrogenase"/>
    <property type="match status" value="1"/>
</dbReference>
<comment type="caution">
    <text evidence="2">The sequence shown here is derived from an EMBL/GenBank/DDBJ whole genome shotgun (WGS) entry which is preliminary data.</text>
</comment>
<feature type="region of interest" description="Disordered" evidence="1">
    <location>
        <begin position="1"/>
        <end position="22"/>
    </location>
</feature>
<dbReference type="SUPFAM" id="SSF110296">
    <property type="entry name" value="Oligoxyloglucan reducing end-specific cellobiohydrolase"/>
    <property type="match status" value="1"/>
</dbReference>
<dbReference type="InterPro" id="IPR015943">
    <property type="entry name" value="WD40/YVTN_repeat-like_dom_sf"/>
</dbReference>
<dbReference type="EMBL" id="BARS01013590">
    <property type="protein sequence ID" value="GAF98131.1"/>
    <property type="molecule type" value="Genomic_DNA"/>
</dbReference>
<reference evidence="2" key="1">
    <citation type="journal article" date="2014" name="Front. Microbiol.">
        <title>High frequency of phylogenetically diverse reductive dehalogenase-homologous genes in deep subseafloor sedimentary metagenomes.</title>
        <authorList>
            <person name="Kawai M."/>
            <person name="Futagami T."/>
            <person name="Toyoda A."/>
            <person name="Takaki Y."/>
            <person name="Nishi S."/>
            <person name="Hori S."/>
            <person name="Arai W."/>
            <person name="Tsubouchi T."/>
            <person name="Morono Y."/>
            <person name="Uchiyama I."/>
            <person name="Ito T."/>
            <person name="Fujiyama A."/>
            <person name="Inagaki F."/>
            <person name="Takami H."/>
        </authorList>
    </citation>
    <scope>NUCLEOTIDE SEQUENCE</scope>
    <source>
        <strain evidence="2">Expedition CK06-06</strain>
    </source>
</reference>
<proteinExistence type="predicted"/>
<dbReference type="AlphaFoldDB" id="X0UFQ0"/>
<gene>
    <name evidence="2" type="ORF">S01H1_23499</name>
</gene>
<organism evidence="2">
    <name type="scientific">marine sediment metagenome</name>
    <dbReference type="NCBI Taxonomy" id="412755"/>
    <lineage>
        <taxon>unclassified sequences</taxon>
        <taxon>metagenomes</taxon>
        <taxon>ecological metagenomes</taxon>
    </lineage>
</organism>
<evidence type="ECO:0008006" key="3">
    <source>
        <dbReference type="Google" id="ProtNLM"/>
    </source>
</evidence>
<evidence type="ECO:0000256" key="1">
    <source>
        <dbReference type="SAM" id="MobiDB-lite"/>
    </source>
</evidence>
<sequence>GWHRLDGKDASSINRLGGSSQENYVHVDPQGFTLSPDFSLTLKTVTDQPFPYNQNSELDTCGGGRLWVSTDGGVYHSDNCGATKDRWRSAESGLNTLASVNILGATSQDLTPALYFGAGDNDDFYSTDAGQTWQTAA</sequence>
<accession>X0UFQ0</accession>
<feature type="compositionally biased region" description="Polar residues" evidence="1">
    <location>
        <begin position="11"/>
        <end position="22"/>
    </location>
</feature>
<feature type="non-terminal residue" evidence="2">
    <location>
        <position position="1"/>
    </location>
</feature>
<protein>
    <recommendedName>
        <fullName evidence="3">Sortilin N-terminal domain-containing protein</fullName>
    </recommendedName>
</protein>
<name>X0UFQ0_9ZZZZ</name>
<evidence type="ECO:0000313" key="2">
    <source>
        <dbReference type="EMBL" id="GAF98131.1"/>
    </source>
</evidence>